<reference evidence="3 4" key="1">
    <citation type="submission" date="2017-04" db="EMBL/GenBank/DDBJ databases">
        <authorList>
            <person name="Varghese N."/>
            <person name="Submissions S."/>
        </authorList>
    </citation>
    <scope>NUCLEOTIDE SEQUENCE [LARGE SCALE GENOMIC DNA]</scope>
    <source>
        <strain evidence="3 4">J12</strain>
    </source>
</reference>
<dbReference type="InterPro" id="IPR000182">
    <property type="entry name" value="GNAT_dom"/>
</dbReference>
<keyword evidence="4" id="KW-1185">Reference proteome</keyword>
<proteinExistence type="predicted"/>
<evidence type="ECO:0000256" key="1">
    <source>
        <dbReference type="SAM" id="MobiDB-lite"/>
    </source>
</evidence>
<protein>
    <submittedName>
        <fullName evidence="3">Acetyltransferases</fullName>
    </submittedName>
</protein>
<dbReference type="PANTHER" id="PTHR43233:SF1">
    <property type="entry name" value="FAMILY N-ACETYLTRANSFERASE, PUTATIVE (AFU_ORTHOLOGUE AFUA_6G03350)-RELATED"/>
    <property type="match status" value="1"/>
</dbReference>
<dbReference type="Proteomes" id="UP000192939">
    <property type="component" value="Unassembled WGS sequence"/>
</dbReference>
<accession>A0ABY1LYW6</accession>
<feature type="domain" description="N-acetyltransferase" evidence="2">
    <location>
        <begin position="25"/>
        <end position="157"/>
    </location>
</feature>
<dbReference type="Pfam" id="PF13508">
    <property type="entry name" value="Acetyltransf_7"/>
    <property type="match status" value="1"/>
</dbReference>
<dbReference type="Gene3D" id="3.40.630.30">
    <property type="match status" value="1"/>
</dbReference>
<dbReference type="InterPro" id="IPR016181">
    <property type="entry name" value="Acyl_CoA_acyltransferase"/>
</dbReference>
<dbReference type="EMBL" id="FXAE01000027">
    <property type="protein sequence ID" value="SMF36992.1"/>
    <property type="molecule type" value="Genomic_DNA"/>
</dbReference>
<organism evidence="3 4">
    <name type="scientific">Paenibacillus barengoltzii J12</name>
    <dbReference type="NCBI Taxonomy" id="935846"/>
    <lineage>
        <taxon>Bacteria</taxon>
        <taxon>Bacillati</taxon>
        <taxon>Bacillota</taxon>
        <taxon>Bacilli</taxon>
        <taxon>Bacillales</taxon>
        <taxon>Paenibacillaceae</taxon>
        <taxon>Paenibacillus</taxon>
    </lineage>
</organism>
<dbReference type="SUPFAM" id="SSF55729">
    <property type="entry name" value="Acyl-CoA N-acyltransferases (Nat)"/>
    <property type="match status" value="1"/>
</dbReference>
<evidence type="ECO:0000259" key="2">
    <source>
        <dbReference type="PROSITE" id="PS51186"/>
    </source>
</evidence>
<feature type="region of interest" description="Disordered" evidence="1">
    <location>
        <begin position="1"/>
        <end position="23"/>
    </location>
</feature>
<evidence type="ECO:0000313" key="4">
    <source>
        <dbReference type="Proteomes" id="UP000192939"/>
    </source>
</evidence>
<comment type="caution">
    <text evidence="3">The sequence shown here is derived from an EMBL/GenBank/DDBJ whole genome shotgun (WGS) entry which is preliminary data.</text>
</comment>
<dbReference type="PANTHER" id="PTHR43233">
    <property type="entry name" value="FAMILY N-ACETYLTRANSFERASE, PUTATIVE (AFU_ORTHOLOGUE AFUA_6G03350)-RELATED"/>
    <property type="match status" value="1"/>
</dbReference>
<dbReference type="InterPro" id="IPR053144">
    <property type="entry name" value="Acetyltransferase_Butenolide"/>
</dbReference>
<gene>
    <name evidence="3" type="ORF">SAMN02744124_02668</name>
</gene>
<evidence type="ECO:0000313" key="3">
    <source>
        <dbReference type="EMBL" id="SMF36992.1"/>
    </source>
</evidence>
<name>A0ABY1LYW6_9BACL</name>
<sequence>MNEQPGADMNGQPGAGRNGHPAAEVKIRYEAPEVADYLRLRERAGMSPRSAEGAEIGLRNSIFAVSLYDEAGLAGMGRVVGDGGCFLQVVDIAVRPDLQGKGLGTRIMSEIMRFLEQQAQPQTYVSLIADVPADKLYRRFGFEYTAPGGLGMYWRQR</sequence>
<dbReference type="PROSITE" id="PS51186">
    <property type="entry name" value="GNAT"/>
    <property type="match status" value="1"/>
</dbReference>